<dbReference type="InterPro" id="IPR011604">
    <property type="entry name" value="PDDEXK-like_dom_sf"/>
</dbReference>
<evidence type="ECO:0000259" key="16">
    <source>
        <dbReference type="PROSITE" id="PS51217"/>
    </source>
</evidence>
<proteinExistence type="predicted"/>
<evidence type="ECO:0000259" key="15">
    <source>
        <dbReference type="PROSITE" id="PS51198"/>
    </source>
</evidence>
<keyword evidence="8" id="KW-0238">DNA-binding</keyword>
<evidence type="ECO:0000256" key="9">
    <source>
        <dbReference type="ARBA" id="ARBA00023204"/>
    </source>
</evidence>
<dbReference type="EC" id="5.6.2.4" evidence="12"/>
<evidence type="ECO:0000256" key="1">
    <source>
        <dbReference type="ARBA" id="ARBA00022722"/>
    </source>
</evidence>
<dbReference type="Pfam" id="PF12705">
    <property type="entry name" value="PDDEXK_1"/>
    <property type="match status" value="1"/>
</dbReference>
<keyword evidence="10" id="KW-0413">Isomerase</keyword>
<comment type="catalytic activity">
    <reaction evidence="13">
        <text>ATP + H2O = ADP + phosphate + H(+)</text>
        <dbReference type="Rhea" id="RHEA:13065"/>
        <dbReference type="ChEBI" id="CHEBI:15377"/>
        <dbReference type="ChEBI" id="CHEBI:15378"/>
        <dbReference type="ChEBI" id="CHEBI:30616"/>
        <dbReference type="ChEBI" id="CHEBI:43474"/>
        <dbReference type="ChEBI" id="CHEBI:456216"/>
        <dbReference type="EC" id="5.6.2.4"/>
    </reaction>
</comment>
<dbReference type="Gene3D" id="1.10.486.10">
    <property type="entry name" value="PCRA, domain 4"/>
    <property type="match status" value="1"/>
</dbReference>
<evidence type="ECO:0000256" key="5">
    <source>
        <dbReference type="ARBA" id="ARBA00022806"/>
    </source>
</evidence>
<dbReference type="PANTHER" id="PTHR11070:SF55">
    <property type="entry name" value="DNA 3'-5' HELICASE"/>
    <property type="match status" value="1"/>
</dbReference>
<comment type="catalytic activity">
    <reaction evidence="11">
        <text>Couples ATP hydrolysis with the unwinding of duplex DNA by translocating in the 3'-5' direction.</text>
        <dbReference type="EC" id="5.6.2.4"/>
    </reaction>
</comment>
<dbReference type="RefSeq" id="WP_318596455.1">
    <property type="nucleotide sequence ID" value="NZ_JAWSTH010000013.1"/>
</dbReference>
<dbReference type="PANTHER" id="PTHR11070">
    <property type="entry name" value="UVRD / RECB / PCRA DNA HELICASE FAMILY MEMBER"/>
    <property type="match status" value="1"/>
</dbReference>
<dbReference type="Gene3D" id="3.40.50.300">
    <property type="entry name" value="P-loop containing nucleotide triphosphate hydrolases"/>
    <property type="match status" value="4"/>
</dbReference>
<sequence>MSASVPFTTEQQAAIDHRGGLLLTANAGSGKTSVMAERFVRAVREDEVDVARILAITFTEKAAAELKARVRGRFEALGDPERARQTEGAWVSTIHGFCARLLRTHPLAAGIDPRFAVLDENASRALAAGAFDAALDRLADDHGDAALDLIAAYRPGDLREAIMSLYGELRSRGEERPALPEPRPAPLEPARASLAIARMQADGEVALARDGRTVDRARLALAECGLLLERLAAAGAQAPPPMPNEVLRLALPRNGRALAGPGCEGYRDALGSYADACADAHGLAVHALLDALLRDFGARYEAAKQAASGVDFEDLELRANRLLREHDDMRARYVERFVHVMVDEFQDTNPLQLELLERIAGERLFTVGDELQSIYGFRHADVELFRRRRRALSEHGGTATLATNFRSHAQILETLNVAFAPRFGESFTPLVPGRTEKEDALPVAGPRVELLVVDPRADWAGAGLLPEGMAAPAPLWRIAEARALAARVRTLLDGGRRPGEIVLLLRATGDLAVYERALTDLGVPTYVIGGRGYWAQQQVRDLVAYLGVLANPRDGVALQTLLASPLVGLSSDGLVQVVATARALRRDDEVDPWWVVASSEQLLEALEPADRSRIEALRAWLPAERAAAPRHSLETLLDRVLERTQYDLELLRLPGGERRLANVRKLMRLAREHEADHGRDLRGFVDLVMQLGGGLDGSREQDRESEAPVEGEALDAVRLMTIHRAKGLEFPVVCVADLGRGSPWANDVVRVGRDGRVGLKLRALDGGRAQPAFAYRAIGEARARAEADEEARLFYVAMTRAREQLILSGAIATEPWPAWREGCPPLTWIGPAFVAEIARLALPEAEPSGVVEVGPGLDVGYAIVRPATLPPAPVTADAGADDRGSEHPTGAEIRTHAGADAADAAASRAAPVQTLSYTALEQHARCGYRFYLERVLRLPPLETSQGQRGGGHLLGTTRGTIVHQLLEQIDLVRAQPPDAEAVRRAAVRAGVDPSARELDELRALVVRFLASPLRERLARAEGLRREQPFAFAFGGLPLVGVFDVIAREGIRTLIVDWKSDRLGGADPSELVARSYGLQRAVYALAALRDGASEVELVHCFLERPDVPVAAIFRPQDAPALEGELRARADAVLRREFEVAAEPGPRLCDGCPGRGTLCSWPLEMTQGAAREGQLF</sequence>
<evidence type="ECO:0000256" key="13">
    <source>
        <dbReference type="ARBA" id="ARBA00048988"/>
    </source>
</evidence>
<dbReference type="Pfam" id="PF00580">
    <property type="entry name" value="UvrD-helicase"/>
    <property type="match status" value="1"/>
</dbReference>
<gene>
    <name evidence="17" type="ORF">R7226_07620</name>
</gene>
<dbReference type="SUPFAM" id="SSF52980">
    <property type="entry name" value="Restriction endonuclease-like"/>
    <property type="match status" value="1"/>
</dbReference>
<evidence type="ECO:0000256" key="2">
    <source>
        <dbReference type="ARBA" id="ARBA00022741"/>
    </source>
</evidence>
<reference evidence="17 18" key="2">
    <citation type="submission" date="2023-10" db="EMBL/GenBank/DDBJ databases">
        <authorList>
            <person name="Han X.F."/>
        </authorList>
    </citation>
    <scope>NUCLEOTIDE SEQUENCE [LARGE SCALE GENOMIC DNA]</scope>
    <source>
        <strain evidence="17 18">KCTC 39840</strain>
    </source>
</reference>
<evidence type="ECO:0000256" key="12">
    <source>
        <dbReference type="ARBA" id="ARBA00034808"/>
    </source>
</evidence>
<evidence type="ECO:0000256" key="14">
    <source>
        <dbReference type="PROSITE-ProRule" id="PRU00560"/>
    </source>
</evidence>
<keyword evidence="7 14" id="KW-0067">ATP-binding</keyword>
<evidence type="ECO:0000256" key="3">
    <source>
        <dbReference type="ARBA" id="ARBA00022763"/>
    </source>
</evidence>
<evidence type="ECO:0000256" key="11">
    <source>
        <dbReference type="ARBA" id="ARBA00034617"/>
    </source>
</evidence>
<organism evidence="17 18">
    <name type="scientific">Conexibacter stalactiti</name>
    <dbReference type="NCBI Taxonomy" id="1940611"/>
    <lineage>
        <taxon>Bacteria</taxon>
        <taxon>Bacillati</taxon>
        <taxon>Actinomycetota</taxon>
        <taxon>Thermoleophilia</taxon>
        <taxon>Solirubrobacterales</taxon>
        <taxon>Conexibacteraceae</taxon>
        <taxon>Conexibacter</taxon>
    </lineage>
</organism>
<evidence type="ECO:0000256" key="6">
    <source>
        <dbReference type="ARBA" id="ARBA00022839"/>
    </source>
</evidence>
<dbReference type="CDD" id="cd17932">
    <property type="entry name" value="DEXQc_UvrD"/>
    <property type="match status" value="1"/>
</dbReference>
<dbReference type="Pfam" id="PF13361">
    <property type="entry name" value="UvrD_C"/>
    <property type="match status" value="1"/>
</dbReference>
<dbReference type="EMBL" id="JAWSTH010000013">
    <property type="protein sequence ID" value="MDW5594198.1"/>
    <property type="molecule type" value="Genomic_DNA"/>
</dbReference>
<protein>
    <recommendedName>
        <fullName evidence="12">DNA 3'-5' helicase</fullName>
        <ecNumber evidence="12">5.6.2.4</ecNumber>
    </recommendedName>
</protein>
<keyword evidence="18" id="KW-1185">Reference proteome</keyword>
<reference evidence="18" key="1">
    <citation type="submission" date="2023-07" db="EMBL/GenBank/DDBJ databases">
        <title>Conexibacter stalactiti sp. nov., isolated from stalactites in a lava cave and emended description of the genus Conexibacter.</title>
        <authorList>
            <person name="Lee S.D."/>
        </authorList>
    </citation>
    <scope>NUCLEOTIDE SEQUENCE [LARGE SCALE GENOMIC DNA]</scope>
    <source>
        <strain evidence="18">KCTC 39840</strain>
    </source>
</reference>
<name>A0ABU4HLM3_9ACTN</name>
<dbReference type="InterPro" id="IPR014017">
    <property type="entry name" value="DNA_helicase_UvrD-like_C"/>
</dbReference>
<feature type="binding site" evidence="14">
    <location>
        <begin position="25"/>
        <end position="32"/>
    </location>
    <ligand>
        <name>ATP</name>
        <dbReference type="ChEBI" id="CHEBI:30616"/>
    </ligand>
</feature>
<keyword evidence="2 14" id="KW-0547">Nucleotide-binding</keyword>
<dbReference type="InterPro" id="IPR038726">
    <property type="entry name" value="PDDEXK_AddAB-type"/>
</dbReference>
<keyword evidence="3" id="KW-0227">DNA damage</keyword>
<dbReference type="Gene3D" id="3.90.320.10">
    <property type="match status" value="1"/>
</dbReference>
<keyword evidence="1" id="KW-0540">Nuclease</keyword>
<keyword evidence="9" id="KW-0234">DNA repair</keyword>
<dbReference type="Proteomes" id="UP001284601">
    <property type="component" value="Unassembled WGS sequence"/>
</dbReference>
<evidence type="ECO:0000256" key="10">
    <source>
        <dbReference type="ARBA" id="ARBA00023235"/>
    </source>
</evidence>
<keyword evidence="5 14" id="KW-0347">Helicase</keyword>
<dbReference type="InterPro" id="IPR014016">
    <property type="entry name" value="UvrD-like_ATP-bd"/>
</dbReference>
<dbReference type="SUPFAM" id="SSF52540">
    <property type="entry name" value="P-loop containing nucleoside triphosphate hydrolases"/>
    <property type="match status" value="1"/>
</dbReference>
<evidence type="ECO:0000256" key="7">
    <source>
        <dbReference type="ARBA" id="ARBA00022840"/>
    </source>
</evidence>
<keyword evidence="6" id="KW-0269">Exonuclease</keyword>
<evidence type="ECO:0000313" key="18">
    <source>
        <dbReference type="Proteomes" id="UP001284601"/>
    </source>
</evidence>
<evidence type="ECO:0000256" key="4">
    <source>
        <dbReference type="ARBA" id="ARBA00022801"/>
    </source>
</evidence>
<feature type="domain" description="UvrD-like helicase ATP-binding" evidence="15">
    <location>
        <begin position="4"/>
        <end position="408"/>
    </location>
</feature>
<dbReference type="InterPro" id="IPR000212">
    <property type="entry name" value="DNA_helicase_UvrD/REP"/>
</dbReference>
<dbReference type="PROSITE" id="PS51217">
    <property type="entry name" value="UVRD_HELICASE_CTER"/>
    <property type="match status" value="1"/>
</dbReference>
<evidence type="ECO:0000256" key="8">
    <source>
        <dbReference type="ARBA" id="ARBA00023125"/>
    </source>
</evidence>
<keyword evidence="4 14" id="KW-0378">Hydrolase</keyword>
<comment type="caution">
    <text evidence="17">The sequence shown here is derived from an EMBL/GenBank/DDBJ whole genome shotgun (WGS) entry which is preliminary data.</text>
</comment>
<evidence type="ECO:0000313" key="17">
    <source>
        <dbReference type="EMBL" id="MDW5594198.1"/>
    </source>
</evidence>
<accession>A0ABU4HLM3</accession>
<feature type="domain" description="UvrD-like helicase C-terminal" evidence="16">
    <location>
        <begin position="438"/>
        <end position="727"/>
    </location>
</feature>
<dbReference type="InterPro" id="IPR027417">
    <property type="entry name" value="P-loop_NTPase"/>
</dbReference>
<dbReference type="PROSITE" id="PS51198">
    <property type="entry name" value="UVRD_HELICASE_ATP_BIND"/>
    <property type="match status" value="1"/>
</dbReference>
<dbReference type="InterPro" id="IPR011335">
    <property type="entry name" value="Restrct_endonuc-II-like"/>
</dbReference>